<dbReference type="AlphaFoldDB" id="M2WGH9"/>
<dbReference type="Proteomes" id="UP000009877">
    <property type="component" value="Unassembled WGS sequence"/>
</dbReference>
<evidence type="ECO:0000313" key="3">
    <source>
        <dbReference type="Proteomes" id="UP000009877"/>
    </source>
</evidence>
<dbReference type="EMBL" id="ANHZ02000002">
    <property type="protein sequence ID" value="EME37667.1"/>
    <property type="molecule type" value="Genomic_DNA"/>
</dbReference>
<keyword evidence="3" id="KW-1185">Reference proteome</keyword>
<protein>
    <submittedName>
        <fullName evidence="2">Uncharacterized protein</fullName>
    </submittedName>
</protein>
<sequence>MRHAFQSSAGLGRPGRSGHRGKARPRRVGSQGVRAVGRSRKRVAR</sequence>
<name>M2WGH9_9MICC</name>
<evidence type="ECO:0000313" key="2">
    <source>
        <dbReference type="EMBL" id="EME37667.1"/>
    </source>
</evidence>
<evidence type="ECO:0000256" key="1">
    <source>
        <dbReference type="SAM" id="MobiDB-lite"/>
    </source>
</evidence>
<comment type="caution">
    <text evidence="2">The sequence shown here is derived from an EMBL/GenBank/DDBJ whole genome shotgun (WGS) entry which is preliminary data.</text>
</comment>
<feature type="compositionally biased region" description="Basic residues" evidence="1">
    <location>
        <begin position="16"/>
        <end position="27"/>
    </location>
</feature>
<proteinExistence type="predicted"/>
<reference evidence="2 3" key="1">
    <citation type="journal article" date="2014" name="Genome Announc.">
        <title>Draft Genome Sequence of Kocuria palustris PEL.</title>
        <authorList>
            <person name="Sharma G."/>
            <person name="Khatri I."/>
            <person name="Subramanian S."/>
        </authorList>
    </citation>
    <scope>NUCLEOTIDE SEQUENCE [LARGE SCALE GENOMIC DNA]</scope>
    <source>
        <strain evidence="2 3">PEL</strain>
    </source>
</reference>
<gene>
    <name evidence="2" type="ORF">C884_01041</name>
</gene>
<organism evidence="2 3">
    <name type="scientific">Kocuria palustris PEL</name>
    <dbReference type="NCBI Taxonomy" id="1236550"/>
    <lineage>
        <taxon>Bacteria</taxon>
        <taxon>Bacillati</taxon>
        <taxon>Actinomycetota</taxon>
        <taxon>Actinomycetes</taxon>
        <taxon>Micrococcales</taxon>
        <taxon>Micrococcaceae</taxon>
        <taxon>Kocuria</taxon>
    </lineage>
</organism>
<accession>M2WGH9</accession>
<feature type="region of interest" description="Disordered" evidence="1">
    <location>
        <begin position="1"/>
        <end position="45"/>
    </location>
</feature>